<dbReference type="SUPFAM" id="SSF46785">
    <property type="entry name" value="Winged helix' DNA-binding domain"/>
    <property type="match status" value="1"/>
</dbReference>
<dbReference type="InterPro" id="IPR014036">
    <property type="entry name" value="DeoR-like_C"/>
</dbReference>
<dbReference type="EMBL" id="CAEZVY010000108">
    <property type="protein sequence ID" value="CAB4647714.1"/>
    <property type="molecule type" value="Genomic_DNA"/>
</dbReference>
<accession>A0A6J6KHP7</accession>
<dbReference type="Pfam" id="PF00455">
    <property type="entry name" value="DeoRC"/>
    <property type="match status" value="1"/>
</dbReference>
<keyword evidence="1" id="KW-0678">Repressor</keyword>
<dbReference type="Pfam" id="PF08220">
    <property type="entry name" value="HTH_DeoR"/>
    <property type="match status" value="1"/>
</dbReference>
<keyword evidence="2" id="KW-0805">Transcription regulation</keyword>
<reference evidence="7" key="1">
    <citation type="submission" date="2020-05" db="EMBL/GenBank/DDBJ databases">
        <authorList>
            <person name="Chiriac C."/>
            <person name="Salcher M."/>
            <person name="Ghai R."/>
            <person name="Kavagutti S V."/>
        </authorList>
    </citation>
    <scope>NUCLEOTIDE SEQUENCE</scope>
</reference>
<sequence>MDVSERRSFIADRVISSGEVEFAVLAESLGVSEMTIRRDIEFLETQGVLRRIMGGAISLQGTSTEPSFDSRASASAREKEHIAEAVVDLLVPGETVLLDSGSTVLSVARAIRKRGLELTVVTPSALAGLELSDSPGITVYLIGGLLRPHELSVIGPETIRAIANFNCDTYVMGVAGVDAIGGISEYHYDEAHVKQASMKVAKRVIVAADQTKLGRQALVKIADLSDISILVSDAPKRNRTVAAATKLGVNVVSVEPRSPQVAQSAERNPA</sequence>
<evidence type="ECO:0000256" key="2">
    <source>
        <dbReference type="ARBA" id="ARBA00023015"/>
    </source>
</evidence>
<dbReference type="InterPro" id="IPR036390">
    <property type="entry name" value="WH_DNA-bd_sf"/>
</dbReference>
<feature type="domain" description="HTH deoR-type" evidence="5">
    <location>
        <begin position="3"/>
        <end position="58"/>
    </location>
</feature>
<dbReference type="PANTHER" id="PTHR30363:SF4">
    <property type="entry name" value="GLYCEROL-3-PHOSPHATE REGULON REPRESSOR"/>
    <property type="match status" value="1"/>
</dbReference>
<dbReference type="SMART" id="SM00420">
    <property type="entry name" value="HTH_DEOR"/>
    <property type="match status" value="1"/>
</dbReference>
<dbReference type="SUPFAM" id="SSF100950">
    <property type="entry name" value="NagB/RpiA/CoA transferase-like"/>
    <property type="match status" value="1"/>
</dbReference>
<dbReference type="Gene3D" id="3.40.50.1360">
    <property type="match status" value="1"/>
</dbReference>
<keyword evidence="4" id="KW-0804">Transcription</keyword>
<dbReference type="InterPro" id="IPR036388">
    <property type="entry name" value="WH-like_DNA-bd_sf"/>
</dbReference>
<dbReference type="InterPro" id="IPR050313">
    <property type="entry name" value="Carb_Metab_HTH_regulators"/>
</dbReference>
<name>A0A6J6KHP7_9ZZZZ</name>
<evidence type="ECO:0000259" key="5">
    <source>
        <dbReference type="PROSITE" id="PS51000"/>
    </source>
</evidence>
<evidence type="ECO:0000313" key="6">
    <source>
        <dbReference type="EMBL" id="CAB4578064.1"/>
    </source>
</evidence>
<dbReference type="InterPro" id="IPR037171">
    <property type="entry name" value="NagB/RpiA_transferase-like"/>
</dbReference>
<dbReference type="PROSITE" id="PS00894">
    <property type="entry name" value="HTH_DEOR_1"/>
    <property type="match status" value="1"/>
</dbReference>
<dbReference type="GO" id="GO:0003700">
    <property type="term" value="F:DNA-binding transcription factor activity"/>
    <property type="evidence" value="ECO:0007669"/>
    <property type="project" value="InterPro"/>
</dbReference>
<dbReference type="EMBL" id="CAEZTM010000063">
    <property type="protein sequence ID" value="CAB4578064.1"/>
    <property type="molecule type" value="Genomic_DNA"/>
</dbReference>
<evidence type="ECO:0000256" key="1">
    <source>
        <dbReference type="ARBA" id="ARBA00022491"/>
    </source>
</evidence>
<organism evidence="7">
    <name type="scientific">freshwater metagenome</name>
    <dbReference type="NCBI Taxonomy" id="449393"/>
    <lineage>
        <taxon>unclassified sequences</taxon>
        <taxon>metagenomes</taxon>
        <taxon>ecological metagenomes</taxon>
    </lineage>
</organism>
<gene>
    <name evidence="6" type="ORF">UFOPK1684_01181</name>
    <name evidence="7" type="ORF">UFOPK2158_01014</name>
</gene>
<dbReference type="PRINTS" id="PR00037">
    <property type="entry name" value="HTHLACR"/>
</dbReference>
<evidence type="ECO:0000256" key="4">
    <source>
        <dbReference type="ARBA" id="ARBA00023163"/>
    </source>
</evidence>
<dbReference type="SMART" id="SM01134">
    <property type="entry name" value="DeoRC"/>
    <property type="match status" value="1"/>
</dbReference>
<keyword evidence="3" id="KW-0238">DNA-binding</keyword>
<proteinExistence type="predicted"/>
<dbReference type="PANTHER" id="PTHR30363">
    <property type="entry name" value="HTH-TYPE TRANSCRIPTIONAL REGULATOR SRLR-RELATED"/>
    <property type="match status" value="1"/>
</dbReference>
<evidence type="ECO:0000313" key="7">
    <source>
        <dbReference type="EMBL" id="CAB4647714.1"/>
    </source>
</evidence>
<dbReference type="PROSITE" id="PS51000">
    <property type="entry name" value="HTH_DEOR_2"/>
    <property type="match status" value="1"/>
</dbReference>
<dbReference type="Gene3D" id="1.10.10.10">
    <property type="entry name" value="Winged helix-like DNA-binding domain superfamily/Winged helix DNA-binding domain"/>
    <property type="match status" value="1"/>
</dbReference>
<dbReference type="InterPro" id="IPR001034">
    <property type="entry name" value="DeoR_HTH"/>
</dbReference>
<dbReference type="InterPro" id="IPR018356">
    <property type="entry name" value="Tscrpt_reg_HTH_DeoR_CS"/>
</dbReference>
<dbReference type="GO" id="GO:0003677">
    <property type="term" value="F:DNA binding"/>
    <property type="evidence" value="ECO:0007669"/>
    <property type="project" value="UniProtKB-KW"/>
</dbReference>
<protein>
    <submittedName>
        <fullName evidence="7">Unannotated protein</fullName>
    </submittedName>
</protein>
<evidence type="ECO:0000256" key="3">
    <source>
        <dbReference type="ARBA" id="ARBA00023125"/>
    </source>
</evidence>
<dbReference type="AlphaFoldDB" id="A0A6J6KHP7"/>